<dbReference type="Proteomes" id="UP000092993">
    <property type="component" value="Unassembled WGS sequence"/>
</dbReference>
<proteinExistence type="predicted"/>
<dbReference type="InterPro" id="IPR051240">
    <property type="entry name" value="Mito_RNA-Proc/Resp"/>
</dbReference>
<keyword evidence="1" id="KW-0677">Repeat</keyword>
<comment type="caution">
    <text evidence="3">The sequence shown here is derived from an EMBL/GenBank/DDBJ whole genome shotgun (WGS) entry which is preliminary data.</text>
</comment>
<feature type="region of interest" description="Disordered" evidence="2">
    <location>
        <begin position="48"/>
        <end position="81"/>
    </location>
</feature>
<evidence type="ECO:0008006" key="5">
    <source>
        <dbReference type="Google" id="ProtNLM"/>
    </source>
</evidence>
<dbReference type="STRING" id="5627.A0A1C7MHY7"/>
<dbReference type="AlphaFoldDB" id="A0A1C7MHY7"/>
<dbReference type="PANTHER" id="PTHR47933:SF39">
    <property type="entry name" value="PENTACOTRIPEPTIDE-REPEAT REGION OF PRORP DOMAIN-CONTAINING PROTEIN"/>
    <property type="match status" value="1"/>
</dbReference>
<organism evidence="3 4">
    <name type="scientific">Grifola frondosa</name>
    <name type="common">Maitake</name>
    <name type="synonym">Polyporus frondosus</name>
    <dbReference type="NCBI Taxonomy" id="5627"/>
    <lineage>
        <taxon>Eukaryota</taxon>
        <taxon>Fungi</taxon>
        <taxon>Dikarya</taxon>
        <taxon>Basidiomycota</taxon>
        <taxon>Agaricomycotina</taxon>
        <taxon>Agaricomycetes</taxon>
        <taxon>Polyporales</taxon>
        <taxon>Grifolaceae</taxon>
        <taxon>Grifola</taxon>
    </lineage>
</organism>
<name>A0A1C7MHY7_GRIFR</name>
<evidence type="ECO:0000313" key="3">
    <source>
        <dbReference type="EMBL" id="OBZ76535.1"/>
    </source>
</evidence>
<protein>
    <recommendedName>
        <fullName evidence="5">Pentatricopeptide repeat protein</fullName>
    </recommendedName>
</protein>
<reference evidence="3 4" key="1">
    <citation type="submission" date="2016-03" db="EMBL/GenBank/DDBJ databases">
        <title>Whole genome sequencing of Grifola frondosa 9006-11.</title>
        <authorList>
            <person name="Min B."/>
            <person name="Park H."/>
            <person name="Kim J.-G."/>
            <person name="Cho H."/>
            <person name="Oh Y.-L."/>
            <person name="Kong W.-S."/>
            <person name="Choi I.-G."/>
        </authorList>
    </citation>
    <scope>NUCLEOTIDE SEQUENCE [LARGE SCALE GENOMIC DNA]</scope>
    <source>
        <strain evidence="3 4">9006-11</strain>
    </source>
</reference>
<dbReference type="PANTHER" id="PTHR47933">
    <property type="entry name" value="PENTATRICOPEPTIDE REPEAT-CONTAINING PROTEIN 1, MITOCHONDRIAL"/>
    <property type="match status" value="1"/>
</dbReference>
<dbReference type="Gene3D" id="1.25.40.10">
    <property type="entry name" value="Tetratricopeptide repeat domain"/>
    <property type="match status" value="1"/>
</dbReference>
<evidence type="ECO:0000256" key="2">
    <source>
        <dbReference type="SAM" id="MobiDB-lite"/>
    </source>
</evidence>
<dbReference type="EMBL" id="LUGG01000003">
    <property type="protein sequence ID" value="OBZ76535.1"/>
    <property type="molecule type" value="Genomic_DNA"/>
</dbReference>
<dbReference type="GO" id="GO:0003729">
    <property type="term" value="F:mRNA binding"/>
    <property type="evidence" value="ECO:0007669"/>
    <property type="project" value="TreeGrafter"/>
</dbReference>
<dbReference type="InterPro" id="IPR011990">
    <property type="entry name" value="TPR-like_helical_dom_sf"/>
</dbReference>
<accession>A0A1C7MHY7</accession>
<sequence length="422" mass="46459">MLQTNKSSLFGDVRRGSLVDVASVGDEAGCPRSQALLGADVLGSRRGVAGIPSGHHMHRKSDLDDAVENPSPSPVVQPNDEDPAEWLDAKLLATEQYAEVEESYLETSIPGTTADGASVLDKPLDRRSLHEIIATTNSSAEAWDAYEMLLSLPRDGAGAGLPIPFRYMHRLAHLLVATKPRTRALFLRLLSVLSHLHQWGGRVRLWQWNALIDCAGKGWRKTRVEDFKSALDVYHDMISRSAPGSAFSENEFAQSSDGQSAVGEFAEPDIFTYTTLVNIAGRTLNQATLRHATTMLNASGLSPNRITHLSLIRYFTRARQLSGVRATLSKMKEQGFEIGLDGFNACIWAYGRNGRLEVASTIYRVLRHNLLPETNTGEDDINAAIEYLYASEDITIPETLTPNAVTGLYAIDFRAQRYPHPT</sequence>
<dbReference type="InterPro" id="IPR002885">
    <property type="entry name" value="PPR_rpt"/>
</dbReference>
<gene>
    <name evidence="3" type="ORF">A0H81_04026</name>
</gene>
<dbReference type="Pfam" id="PF13812">
    <property type="entry name" value="PPR_3"/>
    <property type="match status" value="1"/>
</dbReference>
<keyword evidence="4" id="KW-1185">Reference proteome</keyword>
<evidence type="ECO:0000256" key="1">
    <source>
        <dbReference type="ARBA" id="ARBA00022737"/>
    </source>
</evidence>
<dbReference type="OrthoDB" id="1908178at2759"/>
<evidence type="ECO:0000313" key="4">
    <source>
        <dbReference type="Proteomes" id="UP000092993"/>
    </source>
</evidence>